<dbReference type="Proteomes" id="UP000694381">
    <property type="component" value="Unassembled WGS sequence"/>
</dbReference>
<feature type="compositionally biased region" description="Polar residues" evidence="4">
    <location>
        <begin position="201"/>
        <end position="212"/>
    </location>
</feature>
<feature type="compositionally biased region" description="Basic and acidic residues" evidence="4">
    <location>
        <begin position="188"/>
        <end position="197"/>
    </location>
</feature>
<reference evidence="7" key="2">
    <citation type="submission" date="2025-09" db="UniProtKB">
        <authorList>
            <consortium name="Ensembl"/>
        </authorList>
    </citation>
    <scope>IDENTIFICATION</scope>
</reference>
<comment type="subcellular location">
    <subcellularLocation>
        <location evidence="1">Nucleus</location>
    </subcellularLocation>
</comment>
<reference evidence="7" key="1">
    <citation type="submission" date="2025-08" db="UniProtKB">
        <authorList>
            <consortium name="Ensembl"/>
        </authorList>
    </citation>
    <scope>IDENTIFICATION</scope>
</reference>
<dbReference type="GO" id="GO:0002218">
    <property type="term" value="P:activation of innate immune response"/>
    <property type="evidence" value="ECO:0007669"/>
    <property type="project" value="InterPro"/>
</dbReference>
<dbReference type="PROSITE" id="PS50834">
    <property type="entry name" value="HIN_200"/>
    <property type="match status" value="1"/>
</dbReference>
<feature type="domain" description="Pyrin" evidence="5">
    <location>
        <begin position="1"/>
        <end position="86"/>
    </location>
</feature>
<evidence type="ECO:0000256" key="3">
    <source>
        <dbReference type="ARBA" id="ARBA00023242"/>
    </source>
</evidence>
<accession>A0A8C6RK94</accession>
<dbReference type="Ensembl" id="ENSNGAT00000025316.1">
    <property type="protein sequence ID" value="ENSNGAP00000019653.1"/>
    <property type="gene ID" value="ENSNGAG00000019400.1"/>
</dbReference>
<keyword evidence="3" id="KW-0539">Nucleus</keyword>
<feature type="compositionally biased region" description="Basic and acidic residues" evidence="4">
    <location>
        <begin position="154"/>
        <end position="165"/>
    </location>
</feature>
<dbReference type="GO" id="GO:0005829">
    <property type="term" value="C:cytosol"/>
    <property type="evidence" value="ECO:0007669"/>
    <property type="project" value="TreeGrafter"/>
</dbReference>
<feature type="compositionally biased region" description="Basic and acidic residues" evidence="4">
    <location>
        <begin position="132"/>
        <end position="143"/>
    </location>
</feature>
<dbReference type="PANTHER" id="PTHR12200">
    <property type="entry name" value="INTERFERON-INDUCIBLE PROTEIN AIM2 FAMILY MEMBER"/>
    <property type="match status" value="1"/>
</dbReference>
<dbReference type="InterPro" id="IPR012340">
    <property type="entry name" value="NA-bd_OB-fold"/>
</dbReference>
<dbReference type="Gene3D" id="2.40.50.140">
    <property type="entry name" value="Nucleic acid-binding proteins"/>
    <property type="match status" value="1"/>
</dbReference>
<dbReference type="InterPro" id="IPR040205">
    <property type="entry name" value="HIN-200"/>
</dbReference>
<dbReference type="CDD" id="cd08305">
    <property type="entry name" value="Pyrin"/>
    <property type="match status" value="1"/>
</dbReference>
<dbReference type="Pfam" id="PF02760">
    <property type="entry name" value="HIN"/>
    <property type="match status" value="1"/>
</dbReference>
<evidence type="ECO:0000313" key="8">
    <source>
        <dbReference type="Proteomes" id="UP000694381"/>
    </source>
</evidence>
<dbReference type="GeneTree" id="ENSGT00390000013296"/>
<feature type="region of interest" description="Disordered" evidence="4">
    <location>
        <begin position="83"/>
        <end position="212"/>
    </location>
</feature>
<dbReference type="FunFam" id="2.40.50.140:FF:000101">
    <property type="entry name" value="Myeloid cell nuclear differentiation antigen"/>
    <property type="match status" value="1"/>
</dbReference>
<dbReference type="OMA" id="FEYESSG"/>
<evidence type="ECO:0000256" key="4">
    <source>
        <dbReference type="SAM" id="MobiDB-lite"/>
    </source>
</evidence>
<dbReference type="GO" id="GO:0005654">
    <property type="term" value="C:nucleoplasm"/>
    <property type="evidence" value="ECO:0007669"/>
    <property type="project" value="TreeGrafter"/>
</dbReference>
<keyword evidence="8" id="KW-1185">Reference proteome</keyword>
<evidence type="ECO:0000259" key="5">
    <source>
        <dbReference type="PROSITE" id="PS50824"/>
    </source>
</evidence>
<comment type="similarity">
    <text evidence="2">Belongs to the HIN-200 family.</text>
</comment>
<dbReference type="SMART" id="SM01289">
    <property type="entry name" value="PYRIN"/>
    <property type="match status" value="1"/>
</dbReference>
<feature type="domain" description="HIN-200" evidence="6">
    <location>
        <begin position="245"/>
        <end position="374"/>
    </location>
</feature>
<dbReference type="AlphaFoldDB" id="A0A8C6RK94"/>
<protein>
    <submittedName>
        <fullName evidence="7">Uncharacterized protein</fullName>
    </submittedName>
</protein>
<name>A0A8C6RK94_NANGA</name>
<dbReference type="GO" id="GO:0035458">
    <property type="term" value="P:cellular response to interferon-beta"/>
    <property type="evidence" value="ECO:0007669"/>
    <property type="project" value="InterPro"/>
</dbReference>
<dbReference type="Pfam" id="PF02758">
    <property type="entry name" value="PYRIN"/>
    <property type="match status" value="1"/>
</dbReference>
<sequence>VNEHKKVVLEQLARIDDIKFKMIKSLLNKELHLTDKMQEDYDIIKIANMLEEKFPKDAGVSKLIEVCKNMPLLTTLADRFKEERTKVQNQNKRKSNAAQRKRKQGEPNTSQPESIRDASSKDTPSLKKKKDKTMETEGLEKGKLTQKQNQPSKPAERNTQKREDAAQIPPMTPPTTPSNSAIKKKRKETITTEDFKKMKLTQEQNQLPEPSVTNAMKTEDSHQTLHMPLPISPSNFLTKNQRPPVQTQVGTRITALQRNSITVKVLKATEVFEYESSGWGTNKMFHATVATERQFFHVKVFNINLKEMFSKNNVIIISNYIECKGILEINEASCVLQAGPDQKIEVPNHVIRRANGTPKIDDLLKLAPGTMVYG</sequence>
<proteinExistence type="inferred from homology"/>
<evidence type="ECO:0000259" key="6">
    <source>
        <dbReference type="PROSITE" id="PS50834"/>
    </source>
</evidence>
<dbReference type="GO" id="GO:0003690">
    <property type="term" value="F:double-stranded DNA binding"/>
    <property type="evidence" value="ECO:0007669"/>
    <property type="project" value="TreeGrafter"/>
</dbReference>
<dbReference type="SUPFAM" id="SSF159141">
    <property type="entry name" value="HIN-2000 domain-like"/>
    <property type="match status" value="1"/>
</dbReference>
<dbReference type="InterPro" id="IPR004021">
    <property type="entry name" value="HIN200/IF120x"/>
</dbReference>
<feature type="compositionally biased region" description="Basic residues" evidence="4">
    <location>
        <begin position="91"/>
        <end position="103"/>
    </location>
</feature>
<dbReference type="InterPro" id="IPR011029">
    <property type="entry name" value="DEATH-like_dom_sf"/>
</dbReference>
<evidence type="ECO:0000313" key="7">
    <source>
        <dbReference type="Ensembl" id="ENSNGAP00000019653.1"/>
    </source>
</evidence>
<evidence type="ECO:0000256" key="1">
    <source>
        <dbReference type="ARBA" id="ARBA00004123"/>
    </source>
</evidence>
<evidence type="ECO:0000256" key="2">
    <source>
        <dbReference type="ARBA" id="ARBA00008647"/>
    </source>
</evidence>
<dbReference type="PROSITE" id="PS50824">
    <property type="entry name" value="DAPIN"/>
    <property type="match status" value="1"/>
</dbReference>
<dbReference type="Gene3D" id="1.10.533.10">
    <property type="entry name" value="Death Domain, Fas"/>
    <property type="match status" value="1"/>
</dbReference>
<dbReference type="PANTHER" id="PTHR12200:SF25">
    <property type="entry name" value="PYRIN AND HIN DOMAIN-CONTAINING PROTEIN 1"/>
    <property type="match status" value="1"/>
</dbReference>
<organism evidence="7 8">
    <name type="scientific">Nannospalax galili</name>
    <name type="common">Northern Israeli blind subterranean mole rat</name>
    <name type="synonym">Spalax galili</name>
    <dbReference type="NCBI Taxonomy" id="1026970"/>
    <lineage>
        <taxon>Eukaryota</taxon>
        <taxon>Metazoa</taxon>
        <taxon>Chordata</taxon>
        <taxon>Craniata</taxon>
        <taxon>Vertebrata</taxon>
        <taxon>Euteleostomi</taxon>
        <taxon>Mammalia</taxon>
        <taxon>Eutheria</taxon>
        <taxon>Euarchontoglires</taxon>
        <taxon>Glires</taxon>
        <taxon>Rodentia</taxon>
        <taxon>Myomorpha</taxon>
        <taxon>Muroidea</taxon>
        <taxon>Spalacidae</taxon>
        <taxon>Spalacinae</taxon>
        <taxon>Nannospalax</taxon>
    </lineage>
</organism>
<dbReference type="InterPro" id="IPR004020">
    <property type="entry name" value="DAPIN"/>
</dbReference>